<comment type="caution">
    <text evidence="1">The sequence shown here is derived from an EMBL/GenBank/DDBJ whole genome shotgun (WGS) entry which is preliminary data.</text>
</comment>
<evidence type="ECO:0000313" key="2">
    <source>
        <dbReference type="Proteomes" id="UP001206925"/>
    </source>
</evidence>
<organism evidence="1 2">
    <name type="scientific">Ambrosia artemisiifolia</name>
    <name type="common">Common ragweed</name>
    <dbReference type="NCBI Taxonomy" id="4212"/>
    <lineage>
        <taxon>Eukaryota</taxon>
        <taxon>Viridiplantae</taxon>
        <taxon>Streptophyta</taxon>
        <taxon>Embryophyta</taxon>
        <taxon>Tracheophyta</taxon>
        <taxon>Spermatophyta</taxon>
        <taxon>Magnoliopsida</taxon>
        <taxon>eudicotyledons</taxon>
        <taxon>Gunneridae</taxon>
        <taxon>Pentapetalae</taxon>
        <taxon>asterids</taxon>
        <taxon>campanulids</taxon>
        <taxon>Asterales</taxon>
        <taxon>Asteraceae</taxon>
        <taxon>Asteroideae</taxon>
        <taxon>Heliantheae alliance</taxon>
        <taxon>Heliantheae</taxon>
        <taxon>Ambrosia</taxon>
    </lineage>
</organism>
<gene>
    <name evidence="1" type="ORF">M8C21_032312</name>
</gene>
<dbReference type="Proteomes" id="UP001206925">
    <property type="component" value="Unassembled WGS sequence"/>
</dbReference>
<feature type="non-terminal residue" evidence="1">
    <location>
        <position position="1"/>
    </location>
</feature>
<evidence type="ECO:0000313" key="1">
    <source>
        <dbReference type="EMBL" id="KAI7746133.1"/>
    </source>
</evidence>
<sequence length="70" mass="7525">FHSHTVTHLRASELPTGVAGQKTTLTLGTSFKTFPNFDPDEIFPLQNKYINTDTTAPGRSVPALGVGRGL</sequence>
<name>A0AAD5CPZ6_AMBAR</name>
<protein>
    <submittedName>
        <fullName evidence="1">Uncharacterized protein</fullName>
    </submittedName>
</protein>
<dbReference type="AlphaFoldDB" id="A0AAD5CPZ6"/>
<proteinExistence type="predicted"/>
<accession>A0AAD5CPZ6</accession>
<keyword evidence="2" id="KW-1185">Reference proteome</keyword>
<reference evidence="1" key="1">
    <citation type="submission" date="2022-06" db="EMBL/GenBank/DDBJ databases">
        <title>Uncovering the hologenomic basis of an extraordinary plant invasion.</title>
        <authorList>
            <person name="Bieker V.C."/>
            <person name="Martin M.D."/>
            <person name="Gilbert T."/>
            <person name="Hodgins K."/>
            <person name="Battlay P."/>
            <person name="Petersen B."/>
            <person name="Wilson J."/>
        </authorList>
    </citation>
    <scope>NUCLEOTIDE SEQUENCE</scope>
    <source>
        <strain evidence="1">AA19_3_7</strain>
        <tissue evidence="1">Leaf</tissue>
    </source>
</reference>
<dbReference type="EMBL" id="JAMZMK010007037">
    <property type="protein sequence ID" value="KAI7746133.1"/>
    <property type="molecule type" value="Genomic_DNA"/>
</dbReference>